<dbReference type="EMBL" id="UIDG01000013">
    <property type="protein sequence ID" value="SUS03712.1"/>
    <property type="molecule type" value="Genomic_DNA"/>
</dbReference>
<gene>
    <name evidence="2" type="ORF">DF3PB_110013</name>
</gene>
<evidence type="ECO:0000259" key="1">
    <source>
        <dbReference type="Pfam" id="PF04101"/>
    </source>
</evidence>
<keyword evidence="2" id="KW-0808">Transferase</keyword>
<evidence type="ECO:0000313" key="2">
    <source>
        <dbReference type="EMBL" id="SUS03712.1"/>
    </source>
</evidence>
<sequence length="387" mass="41422">MSKRVLYYVQSLLGVGHVKRASLIAGALRAAGFDVTVVLGGAPVPGITFDGCSRVLLPPVRTLDATFSTLVDTNGQPIDDAFRDGRAARLLQEFDAIQPQALLIEMFPFGRGQFRFELLPLLQEAWARPDRPCIVSSVRDVLIRKAEPQRNQAIIGLAKRFFDRVLVHGDPDFIPLTASFPEAEAIADKLIYTGYVAEAGAGIEAGNACETGRGEVVVMVGGGAVGAPLLRTALEARPLSCAAGHVWRLLTGPNLPERAFDELRWNCPDGVVIERWRADVPELLANAVLCISQAGYNTMMDVLSARVPAVVVPFATPTETEQGVRAGILAERGAITLVAADDLSPKRLAASIDEALTRDRTCLPLDMHGAEATARAMACFCAGIRAG</sequence>
<accession>A0A380T963</accession>
<feature type="domain" description="Glycosyl transferase family 28 C-terminal" evidence="1">
    <location>
        <begin position="217"/>
        <end position="360"/>
    </location>
</feature>
<proteinExistence type="predicted"/>
<dbReference type="Pfam" id="PF04101">
    <property type="entry name" value="Glyco_tran_28_C"/>
    <property type="match status" value="1"/>
</dbReference>
<keyword evidence="2" id="KW-0328">Glycosyltransferase</keyword>
<dbReference type="SUPFAM" id="SSF53756">
    <property type="entry name" value="UDP-Glycosyltransferase/glycogen phosphorylase"/>
    <property type="match status" value="1"/>
</dbReference>
<dbReference type="Gene3D" id="3.40.50.2000">
    <property type="entry name" value="Glycogen Phosphorylase B"/>
    <property type="match status" value="1"/>
</dbReference>
<protein>
    <submittedName>
        <fullName evidence="2">Undecaprenyldiphospho-muramoylpentapeptide beta-N-acetylglucosaminyltransferase</fullName>
    </submittedName>
</protein>
<name>A0A380T963_9ZZZZ</name>
<reference evidence="2" key="1">
    <citation type="submission" date="2018-07" db="EMBL/GenBank/DDBJ databases">
        <authorList>
            <person name="Quirk P.G."/>
            <person name="Krulwich T.A."/>
        </authorList>
    </citation>
    <scope>NUCLEOTIDE SEQUENCE</scope>
</reference>
<dbReference type="GO" id="GO:0016758">
    <property type="term" value="F:hexosyltransferase activity"/>
    <property type="evidence" value="ECO:0007669"/>
    <property type="project" value="InterPro"/>
</dbReference>
<dbReference type="InterPro" id="IPR007235">
    <property type="entry name" value="Glyco_trans_28_C"/>
</dbReference>
<organism evidence="2">
    <name type="scientific">metagenome</name>
    <dbReference type="NCBI Taxonomy" id="256318"/>
    <lineage>
        <taxon>unclassified sequences</taxon>
        <taxon>metagenomes</taxon>
    </lineage>
</organism>
<dbReference type="PANTHER" id="PTHR21015">
    <property type="entry name" value="UDP-N-ACETYLGLUCOSAMINE--N-ACETYLMURAMYL-(PENTAPEPTIDE) PYROPHOSPHORYL-UNDECAPRENOL N-ACETYLGLUCOSAMINE TRANSFERASE 1"/>
    <property type="match status" value="1"/>
</dbReference>
<dbReference type="PANTHER" id="PTHR21015:SF28">
    <property type="entry name" value="SLL1722 PROTEIN"/>
    <property type="match status" value="1"/>
</dbReference>
<dbReference type="AlphaFoldDB" id="A0A380T963"/>